<feature type="domain" description="CYTH" evidence="1">
    <location>
        <begin position="508"/>
        <end position="652"/>
    </location>
</feature>
<name>A0A1G2DG35_9BACT</name>
<gene>
    <name evidence="2" type="ORF">A3D67_04285</name>
</gene>
<evidence type="ECO:0000313" key="2">
    <source>
        <dbReference type="EMBL" id="OGZ12595.1"/>
    </source>
</evidence>
<organism evidence="2 3">
    <name type="scientific">Candidatus Lloydbacteria bacterium RIFCSPHIGHO2_02_FULL_51_22</name>
    <dbReference type="NCBI Taxonomy" id="1798663"/>
    <lineage>
        <taxon>Bacteria</taxon>
        <taxon>Candidatus Lloydiibacteriota</taxon>
    </lineage>
</organism>
<dbReference type="EMBL" id="MHLN01000003">
    <property type="protein sequence ID" value="OGZ12595.1"/>
    <property type="molecule type" value="Genomic_DNA"/>
</dbReference>
<dbReference type="Pfam" id="PF01928">
    <property type="entry name" value="CYTH"/>
    <property type="match status" value="1"/>
</dbReference>
<protein>
    <recommendedName>
        <fullName evidence="1">CYTH domain-containing protein</fullName>
    </recommendedName>
</protein>
<dbReference type="PANTHER" id="PTHR40050">
    <property type="entry name" value="INNER SPORE COAT PROTEIN H"/>
    <property type="match status" value="1"/>
</dbReference>
<evidence type="ECO:0000313" key="3">
    <source>
        <dbReference type="Proteomes" id="UP000178099"/>
    </source>
</evidence>
<accession>A0A1G2DG35</accession>
<dbReference type="Gene3D" id="2.40.320.10">
    <property type="entry name" value="Hypothetical Protein Pfu-838710-001"/>
    <property type="match status" value="1"/>
</dbReference>
<reference evidence="2 3" key="1">
    <citation type="journal article" date="2016" name="Nat. Commun.">
        <title>Thousands of microbial genomes shed light on interconnected biogeochemical processes in an aquifer system.</title>
        <authorList>
            <person name="Anantharaman K."/>
            <person name="Brown C.T."/>
            <person name="Hug L.A."/>
            <person name="Sharon I."/>
            <person name="Castelle C.J."/>
            <person name="Probst A.J."/>
            <person name="Thomas B.C."/>
            <person name="Singh A."/>
            <person name="Wilkins M.J."/>
            <person name="Karaoz U."/>
            <person name="Brodie E.L."/>
            <person name="Williams K.H."/>
            <person name="Hubbard S.S."/>
            <person name="Banfield J.F."/>
        </authorList>
    </citation>
    <scope>NUCLEOTIDE SEQUENCE [LARGE SCALE GENOMIC DNA]</scope>
</reference>
<dbReference type="PANTHER" id="PTHR40050:SF1">
    <property type="entry name" value="INNER SPORE COAT PROTEIN H"/>
    <property type="match status" value="1"/>
</dbReference>
<proteinExistence type="predicted"/>
<dbReference type="InterPro" id="IPR033469">
    <property type="entry name" value="CYTH-like_dom_sf"/>
</dbReference>
<dbReference type="InterPro" id="IPR023577">
    <property type="entry name" value="CYTH_domain"/>
</dbReference>
<evidence type="ECO:0000259" key="1">
    <source>
        <dbReference type="Pfam" id="PF01928"/>
    </source>
</evidence>
<dbReference type="Pfam" id="PF08757">
    <property type="entry name" value="CotH"/>
    <property type="match status" value="1"/>
</dbReference>
<dbReference type="AlphaFoldDB" id="A0A1G2DG35"/>
<comment type="caution">
    <text evidence="2">The sequence shown here is derived from an EMBL/GenBank/DDBJ whole genome shotgun (WGS) entry which is preliminary data.</text>
</comment>
<dbReference type="InterPro" id="IPR014867">
    <property type="entry name" value="Spore_coat_CotH_CotH2/3/7"/>
</dbReference>
<dbReference type="Proteomes" id="UP000178099">
    <property type="component" value="Unassembled WGS sequence"/>
</dbReference>
<sequence length="721" mass="80621">MHFSTKKIVIVGVGTALLLGALGVVAFLKSEAVRAWVRPWIADNIIAIQNIRKLSDLIFLPQIVLSEDRLPHFELKLSGRDVEKLNSALPRGDYADIEAAGLVFNALAGDAKERVNTKLVYEGKEYDVRVGYRGVTYDHWYYPKKSWHLSFTGESPLGFKEADFIIPRDRDYLGEELNHFRARKFGLFVPKSEFATLSVNGGGKMVYWLVEDWSASMPDDHGRAGCLFGANLIPGDAHSAPFHRLDAWSEYTACGAEGEGNLAALLNLLKLPKEQFSSAAERLLDVEKVLRWEAAARLAGSHHAYGYNMRVFWGAETGKFEFIPWDFGLWALGDEPLDSYYNDFVTRLFEHEKYIARRNAILGEYVSAPENLAADLAYYDDLTQKTEAAFYKDRLKTASILAVKDEIAKGRDALVGNVEKIRSAIGLSKDLLKSDFNKSSGLAAGGAPPAATSAMPIVARFENENVLAVPIESVDEVWGYLKNYSNVLKNLRIEVEGMYSQLTSDIETRVETEQFTDIYFDTPSLVMFQKDAGIRFRTRSRDDKEPLVQIKASGVGDDALSRGEWKFAARKTPDTTERHPLLRRITSGDRDEFTATVARFGAEARALKSILELAQERRRIYFSRNGKDVFTISLDLSSTERWWAKVQFASVDVELNEIAYTAAGEAERAELRATAQKIAADITAKFPDDITPDPSPKYNKAFSALSAKVPFLRFLIGVGVM</sequence>
<dbReference type="SUPFAM" id="SSF55154">
    <property type="entry name" value="CYTH-like phosphatases"/>
    <property type="match status" value="1"/>
</dbReference>